<dbReference type="AlphaFoldDB" id="A0A6J4KUJ7"/>
<dbReference type="Gene3D" id="3.30.450.40">
    <property type="match status" value="1"/>
</dbReference>
<dbReference type="PANTHER" id="PTHR43156">
    <property type="entry name" value="STAGE II SPORULATION PROTEIN E-RELATED"/>
    <property type="match status" value="1"/>
</dbReference>
<proteinExistence type="predicted"/>
<dbReference type="InterPro" id="IPR052016">
    <property type="entry name" value="Bact_Sigma-Reg"/>
</dbReference>
<dbReference type="PANTHER" id="PTHR43156:SF2">
    <property type="entry name" value="STAGE II SPORULATION PROTEIN E"/>
    <property type="match status" value="1"/>
</dbReference>
<accession>A0A6J4KUJ7</accession>
<sequence length="413" mass="44625">MPEDLEAAAARLYAEFFRRTHLCEPSDLADIVVEEVESALAASDVVLFVVNREETALVPVPSRLSPQRSEQLLEATMAGRCFSSTTILTAPARGPQRRRMWVPVIDGTDRTGVLELCVDEPGTAEDTRTLLLVLERYAHAVAQALLSKDQYGDVFELLRRSRPMTLGTELLGAMLPPATFATDGLVITAMLEPAYANGGDAFDYAVNAGCAHMAVLDGMGHGLEAAGASTLALAAIRHSRRLGRGLVETAAAVDAAVNVQFDGSRFVTAVLARLDMVTGRLHWVSAGHPPPLLVRHGRVAKTLELEPTTPLGLRLGTDEVAVGSEDLEPGDSLLFYTDGVTEARQADGEMFGLEGLGAFLHREASAQVSTHETLRRLRRAIMSHHHEALDDDATAMLVDWRRGTEHTLLPQTV</sequence>
<gene>
    <name evidence="3" type="ORF">AVDCRST_MAG36-45</name>
</gene>
<dbReference type="Pfam" id="PF07228">
    <property type="entry name" value="SpoIIE"/>
    <property type="match status" value="1"/>
</dbReference>
<keyword evidence="1" id="KW-0378">Hydrolase</keyword>
<protein>
    <submittedName>
        <fullName evidence="3">Stage II sporulation protein E</fullName>
    </submittedName>
</protein>
<feature type="domain" description="PPM-type phosphatase" evidence="2">
    <location>
        <begin position="182"/>
        <end position="400"/>
    </location>
</feature>
<dbReference type="SMART" id="SM00331">
    <property type="entry name" value="PP2C_SIG"/>
    <property type="match status" value="1"/>
</dbReference>
<dbReference type="InterPro" id="IPR036457">
    <property type="entry name" value="PPM-type-like_dom_sf"/>
</dbReference>
<reference evidence="3" key="1">
    <citation type="submission" date="2020-02" db="EMBL/GenBank/DDBJ databases">
        <authorList>
            <person name="Meier V. D."/>
        </authorList>
    </citation>
    <scope>NUCLEOTIDE SEQUENCE</scope>
    <source>
        <strain evidence="3">AVDCRST_MAG36</strain>
    </source>
</reference>
<evidence type="ECO:0000313" key="3">
    <source>
        <dbReference type="EMBL" id="CAA9314631.1"/>
    </source>
</evidence>
<dbReference type="GO" id="GO:0016791">
    <property type="term" value="F:phosphatase activity"/>
    <property type="evidence" value="ECO:0007669"/>
    <property type="project" value="TreeGrafter"/>
</dbReference>
<evidence type="ECO:0000256" key="1">
    <source>
        <dbReference type="ARBA" id="ARBA00022801"/>
    </source>
</evidence>
<dbReference type="InterPro" id="IPR001932">
    <property type="entry name" value="PPM-type_phosphatase-like_dom"/>
</dbReference>
<evidence type="ECO:0000259" key="2">
    <source>
        <dbReference type="SMART" id="SM00331"/>
    </source>
</evidence>
<dbReference type="Gene3D" id="3.60.40.10">
    <property type="entry name" value="PPM-type phosphatase domain"/>
    <property type="match status" value="1"/>
</dbReference>
<dbReference type="EMBL" id="CADCUH010000004">
    <property type="protein sequence ID" value="CAA9314631.1"/>
    <property type="molecule type" value="Genomic_DNA"/>
</dbReference>
<dbReference type="InterPro" id="IPR029016">
    <property type="entry name" value="GAF-like_dom_sf"/>
</dbReference>
<dbReference type="SUPFAM" id="SSF81606">
    <property type="entry name" value="PP2C-like"/>
    <property type="match status" value="1"/>
</dbReference>
<name>A0A6J4KUJ7_9ACTN</name>
<organism evidence="3">
    <name type="scientific">uncultured Nocardioidaceae bacterium</name>
    <dbReference type="NCBI Taxonomy" id="253824"/>
    <lineage>
        <taxon>Bacteria</taxon>
        <taxon>Bacillati</taxon>
        <taxon>Actinomycetota</taxon>
        <taxon>Actinomycetes</taxon>
        <taxon>Propionibacteriales</taxon>
        <taxon>Nocardioidaceae</taxon>
        <taxon>environmental samples</taxon>
    </lineage>
</organism>